<dbReference type="eggNOG" id="KOG0177">
    <property type="taxonomic scope" value="Eukaryota"/>
</dbReference>
<comment type="function">
    <text evidence="4">Component of the proteasome, a multicatalytic proteinase complex which is characterized by its ability to cleave peptides with Arg, Phe, Tyr, Leu, and Glu adjacent to the leaving group at neutral or slightly basic pH. The proteasome has an ATP-dependent proteolytic activity.</text>
</comment>
<dbReference type="KEGG" id="beq:BEWA_032480"/>
<dbReference type="Pfam" id="PF00227">
    <property type="entry name" value="Proteasome"/>
    <property type="match status" value="1"/>
</dbReference>
<dbReference type="Proteomes" id="UP000031512">
    <property type="component" value="Chromosome 1"/>
</dbReference>
<sequence length="213" mass="24078">MDTLIGICGPDFVAIASDTYEKYSIITLKNDDDSKIMPIDNSKLLLLAGPMGDRAQFGEYIRKSVHYHYYKNGFPMSTPSLAHFVRHELAEYLRKSSYHVDLLIAGFDKDGPHLFWVDYLASSTAIDKAVHGYGGNLLRGLLDKEYHENISVAEAVALLKKCRHELKNRFLLSQSNFRAKIIDKDGIHDIDISEGDEVAPEIFKRDTRIAIDS</sequence>
<dbReference type="PROSITE" id="PS00854">
    <property type="entry name" value="PROTEASOME_BETA_1"/>
    <property type="match status" value="1"/>
</dbReference>
<dbReference type="InterPro" id="IPR050115">
    <property type="entry name" value="Proteasome_alpha"/>
</dbReference>
<comment type="subunit">
    <text evidence="4">Component of the proteasome complex.</text>
</comment>
<dbReference type="EMBL" id="CP001669">
    <property type="protein sequence ID" value="AFZ80395.1"/>
    <property type="molecule type" value="Genomic_DNA"/>
</dbReference>
<keyword evidence="2 4" id="KW-0647">Proteasome</keyword>
<dbReference type="GO" id="GO:0005737">
    <property type="term" value="C:cytoplasm"/>
    <property type="evidence" value="ECO:0007669"/>
    <property type="project" value="UniProtKB-SubCell"/>
</dbReference>
<dbReference type="PANTHER" id="PTHR11599">
    <property type="entry name" value="PROTEASOME SUBUNIT ALPHA/BETA"/>
    <property type="match status" value="1"/>
</dbReference>
<dbReference type="GO" id="GO:0005839">
    <property type="term" value="C:proteasome core complex"/>
    <property type="evidence" value="ECO:0007669"/>
    <property type="project" value="InterPro"/>
</dbReference>
<accession>L0AXX7</accession>
<proteinExistence type="inferred from homology"/>
<reference evidence="5 6" key="1">
    <citation type="journal article" date="2012" name="BMC Genomics">
        <title>Comparative genomic analysis and phylogenetic position of Theileria equi.</title>
        <authorList>
            <person name="Kappmeyer L.S."/>
            <person name="Thiagarajan M."/>
            <person name="Herndon D.R."/>
            <person name="Ramsay J.D."/>
            <person name="Caler E."/>
            <person name="Djikeng A."/>
            <person name="Gillespie J.J."/>
            <person name="Lau A.O."/>
            <person name="Roalson E.H."/>
            <person name="Silva J.C."/>
            <person name="Silva M.G."/>
            <person name="Suarez C.E."/>
            <person name="Ueti M.W."/>
            <person name="Nene V.M."/>
            <person name="Mealey R.H."/>
            <person name="Knowles D.P."/>
            <person name="Brayton K.A."/>
        </authorList>
    </citation>
    <scope>NUCLEOTIDE SEQUENCE [LARGE SCALE GENOMIC DNA]</scope>
    <source>
        <strain evidence="5 6">WA</strain>
    </source>
</reference>
<evidence type="ECO:0000313" key="6">
    <source>
        <dbReference type="Proteomes" id="UP000031512"/>
    </source>
</evidence>
<evidence type="ECO:0000256" key="3">
    <source>
        <dbReference type="ARBA" id="ARBA00023242"/>
    </source>
</evidence>
<protein>
    <recommendedName>
        <fullName evidence="4">Proteasome subunit beta</fullName>
    </recommendedName>
</protein>
<comment type="similarity">
    <text evidence="4">Belongs to the peptidase T1B family.</text>
</comment>
<dbReference type="GeneID" id="15803577"/>
<keyword evidence="1 4" id="KW-0963">Cytoplasm</keyword>
<organism evidence="5 6">
    <name type="scientific">Theileria equi strain WA</name>
    <dbReference type="NCBI Taxonomy" id="1537102"/>
    <lineage>
        <taxon>Eukaryota</taxon>
        <taxon>Sar</taxon>
        <taxon>Alveolata</taxon>
        <taxon>Apicomplexa</taxon>
        <taxon>Aconoidasida</taxon>
        <taxon>Piroplasmida</taxon>
        <taxon>Theileriidae</taxon>
        <taxon>Theileria</taxon>
    </lineage>
</organism>
<name>L0AXX7_THEEQ</name>
<dbReference type="InterPro" id="IPR016050">
    <property type="entry name" value="Proteasome_bsu_CS"/>
</dbReference>
<dbReference type="STRING" id="1537102.L0AXX7"/>
<keyword evidence="3 4" id="KW-0539">Nucleus</keyword>
<dbReference type="VEuPathDB" id="PiroplasmaDB:BEWA_032480"/>
<keyword evidence="5" id="KW-0378">Hydrolase</keyword>
<keyword evidence="6" id="KW-1185">Reference proteome</keyword>
<comment type="subcellular location">
    <subcellularLocation>
        <location evidence="4">Cytoplasm</location>
    </subcellularLocation>
    <subcellularLocation>
        <location evidence="4">Nucleus</location>
    </subcellularLocation>
</comment>
<dbReference type="AlphaFoldDB" id="L0AXX7"/>
<evidence type="ECO:0000256" key="4">
    <source>
        <dbReference type="RuleBase" id="RU004203"/>
    </source>
</evidence>
<dbReference type="RefSeq" id="XP_004830061.1">
    <property type="nucleotide sequence ID" value="XM_004830004.1"/>
</dbReference>
<dbReference type="GO" id="GO:0016787">
    <property type="term" value="F:hydrolase activity"/>
    <property type="evidence" value="ECO:0007669"/>
    <property type="project" value="UniProtKB-KW"/>
</dbReference>
<evidence type="ECO:0000256" key="2">
    <source>
        <dbReference type="ARBA" id="ARBA00022942"/>
    </source>
</evidence>
<evidence type="ECO:0000313" key="5">
    <source>
        <dbReference type="EMBL" id="AFZ80395.1"/>
    </source>
</evidence>
<dbReference type="CDD" id="cd03758">
    <property type="entry name" value="proteasome_beta_type_2"/>
    <property type="match status" value="1"/>
</dbReference>
<gene>
    <name evidence="5" type="ORF">BEWA_032480</name>
</gene>
<dbReference type="InterPro" id="IPR035206">
    <property type="entry name" value="Proteasome_beta2"/>
</dbReference>
<dbReference type="GO" id="GO:0005634">
    <property type="term" value="C:nucleus"/>
    <property type="evidence" value="ECO:0007669"/>
    <property type="project" value="UniProtKB-SubCell"/>
</dbReference>
<evidence type="ECO:0000256" key="1">
    <source>
        <dbReference type="ARBA" id="ARBA00022490"/>
    </source>
</evidence>
<dbReference type="SUPFAM" id="SSF56235">
    <property type="entry name" value="N-terminal nucleophile aminohydrolases (Ntn hydrolases)"/>
    <property type="match status" value="1"/>
</dbReference>
<dbReference type="GO" id="GO:0010498">
    <property type="term" value="P:proteasomal protein catabolic process"/>
    <property type="evidence" value="ECO:0007669"/>
    <property type="project" value="InterPro"/>
</dbReference>
<dbReference type="InterPro" id="IPR029055">
    <property type="entry name" value="Ntn_hydrolases_N"/>
</dbReference>
<dbReference type="Gene3D" id="3.60.20.10">
    <property type="entry name" value="Glutamine Phosphoribosylpyrophosphate, subunit 1, domain 1"/>
    <property type="match status" value="1"/>
</dbReference>
<dbReference type="OrthoDB" id="268428at2759"/>
<dbReference type="InterPro" id="IPR001353">
    <property type="entry name" value="Proteasome_sua/b"/>
</dbReference>